<protein>
    <submittedName>
        <fullName evidence="1">Uncharacterized protein</fullName>
    </submittedName>
</protein>
<proteinExistence type="predicted"/>
<name>A0A9Q4HTV3_MEDGN</name>
<dbReference type="EMBL" id="JAPRAY010000003">
    <property type="protein sequence ID" value="MCZ0666619.1"/>
    <property type="molecule type" value="Genomic_DNA"/>
</dbReference>
<sequence>MYECEDTDNRKYYALDIERPLGIIPKPWRNKQLEISYCPVCGRKLDE</sequence>
<dbReference type="Proteomes" id="UP001079535">
    <property type="component" value="Unassembled WGS sequence"/>
</dbReference>
<reference evidence="1" key="1">
    <citation type="submission" date="2022-11" db="EMBL/GenBank/DDBJ databases">
        <title>Temperate bacteriophages infecting mucin-degrading bacterium Ruminococcus gnavus from the human gut.</title>
        <authorList>
            <person name="Buttimer C."/>
        </authorList>
    </citation>
    <scope>NUCLEOTIDE SEQUENCE</scope>
    <source>
        <strain evidence="1">CCUG 49994</strain>
    </source>
</reference>
<organism evidence="1 2">
    <name type="scientific">Mediterraneibacter gnavus</name>
    <name type="common">Ruminococcus gnavus</name>
    <dbReference type="NCBI Taxonomy" id="33038"/>
    <lineage>
        <taxon>Bacteria</taxon>
        <taxon>Bacillati</taxon>
        <taxon>Bacillota</taxon>
        <taxon>Clostridia</taxon>
        <taxon>Lachnospirales</taxon>
        <taxon>Lachnospiraceae</taxon>
        <taxon>Mediterraneibacter</taxon>
    </lineage>
</organism>
<gene>
    <name evidence="1" type="ORF">OZZ17_03585</name>
</gene>
<dbReference type="RefSeq" id="WP_268803402.1">
    <property type="nucleotide sequence ID" value="NZ_JAPRAY010000003.1"/>
</dbReference>
<accession>A0A9Q4HTV3</accession>
<comment type="caution">
    <text evidence="1">The sequence shown here is derived from an EMBL/GenBank/DDBJ whole genome shotgun (WGS) entry which is preliminary data.</text>
</comment>
<evidence type="ECO:0000313" key="1">
    <source>
        <dbReference type="EMBL" id="MCZ0666619.1"/>
    </source>
</evidence>
<evidence type="ECO:0000313" key="2">
    <source>
        <dbReference type="Proteomes" id="UP001079535"/>
    </source>
</evidence>
<dbReference type="AlphaFoldDB" id="A0A9Q4HTV3"/>